<evidence type="ECO:0000256" key="2">
    <source>
        <dbReference type="ARBA" id="ARBA00023015"/>
    </source>
</evidence>
<keyword evidence="7" id="KW-1185">Reference proteome</keyword>
<proteinExistence type="predicted"/>
<gene>
    <name evidence="6" type="ORF">ANBU17_29920</name>
</gene>
<dbReference type="GO" id="GO:0003677">
    <property type="term" value="F:DNA binding"/>
    <property type="evidence" value="ECO:0007669"/>
    <property type="project" value="UniProtKB-KW"/>
</dbReference>
<dbReference type="EMBL" id="BLYI01000070">
    <property type="protein sequence ID" value="GFO86645.1"/>
    <property type="molecule type" value="Genomic_DNA"/>
</dbReference>
<protein>
    <submittedName>
        <fullName evidence="6">MerR family transcriptional regulator</fullName>
    </submittedName>
</protein>
<sequence length="89" mass="10779">MSRRRSMEVIEKAEYVTIGELVRLTDVRYSTLKFYTEEGILPFEQQEENMTRRYRRKESVERISYIMKLRSEKKTIPEIKEILKEGSDL</sequence>
<name>A0A916QCB9_9FIRM</name>
<evidence type="ECO:0000313" key="7">
    <source>
        <dbReference type="Proteomes" id="UP000613208"/>
    </source>
</evidence>
<accession>A0A916QCB9</accession>
<dbReference type="PANTHER" id="PTHR30204">
    <property type="entry name" value="REDOX-CYCLING DRUG-SENSING TRANSCRIPTIONAL ACTIVATOR SOXR"/>
    <property type="match status" value="1"/>
</dbReference>
<keyword evidence="2" id="KW-0805">Transcription regulation</keyword>
<evidence type="ECO:0000256" key="4">
    <source>
        <dbReference type="ARBA" id="ARBA00023163"/>
    </source>
</evidence>
<feature type="domain" description="HTH merR-type" evidence="5">
    <location>
        <begin position="17"/>
        <end position="85"/>
    </location>
</feature>
<organism evidence="6 7">
    <name type="scientific">Anaerostipes butyraticus</name>
    <dbReference type="NCBI Taxonomy" id="645466"/>
    <lineage>
        <taxon>Bacteria</taxon>
        <taxon>Bacillati</taxon>
        <taxon>Bacillota</taxon>
        <taxon>Clostridia</taxon>
        <taxon>Lachnospirales</taxon>
        <taxon>Lachnospiraceae</taxon>
        <taxon>Anaerostipes</taxon>
    </lineage>
</organism>
<evidence type="ECO:0000259" key="5">
    <source>
        <dbReference type="Pfam" id="PF13411"/>
    </source>
</evidence>
<dbReference type="AlphaFoldDB" id="A0A916QCB9"/>
<dbReference type="PANTHER" id="PTHR30204:SF69">
    <property type="entry name" value="MERR-FAMILY TRANSCRIPTIONAL REGULATOR"/>
    <property type="match status" value="1"/>
</dbReference>
<comment type="caution">
    <text evidence="6">The sequence shown here is derived from an EMBL/GenBank/DDBJ whole genome shotgun (WGS) entry which is preliminary data.</text>
</comment>
<dbReference type="GO" id="GO:0003700">
    <property type="term" value="F:DNA-binding transcription factor activity"/>
    <property type="evidence" value="ECO:0007669"/>
    <property type="project" value="InterPro"/>
</dbReference>
<dbReference type="InterPro" id="IPR009061">
    <property type="entry name" value="DNA-bd_dom_put_sf"/>
</dbReference>
<dbReference type="Pfam" id="PF13411">
    <property type="entry name" value="MerR_1"/>
    <property type="match status" value="1"/>
</dbReference>
<dbReference type="Proteomes" id="UP000613208">
    <property type="component" value="Unassembled WGS sequence"/>
</dbReference>
<evidence type="ECO:0000256" key="3">
    <source>
        <dbReference type="ARBA" id="ARBA00023125"/>
    </source>
</evidence>
<reference evidence="6" key="1">
    <citation type="submission" date="2020-06" db="EMBL/GenBank/DDBJ databases">
        <title>Characterization of fructooligosaccharide metabolism and fructooligosaccharide-degrading enzymes in human commensal butyrate producers.</title>
        <authorList>
            <person name="Tanno H."/>
            <person name="Fujii T."/>
            <person name="Hirano K."/>
            <person name="Maeno S."/>
            <person name="Tonozuka T."/>
            <person name="Sakamoto M."/>
            <person name="Ohkuma M."/>
            <person name="Tochio T."/>
            <person name="Endo A."/>
        </authorList>
    </citation>
    <scope>NUCLEOTIDE SEQUENCE</scope>
    <source>
        <strain evidence="6">JCM 17466</strain>
    </source>
</reference>
<keyword evidence="1" id="KW-0678">Repressor</keyword>
<dbReference type="SUPFAM" id="SSF46955">
    <property type="entry name" value="Putative DNA-binding domain"/>
    <property type="match status" value="1"/>
</dbReference>
<dbReference type="InterPro" id="IPR000551">
    <property type="entry name" value="MerR-type_HTH_dom"/>
</dbReference>
<dbReference type="RefSeq" id="WP_201312291.1">
    <property type="nucleotide sequence ID" value="NZ_BLYI01000070.1"/>
</dbReference>
<dbReference type="Gene3D" id="1.10.1660.10">
    <property type="match status" value="1"/>
</dbReference>
<keyword evidence="4" id="KW-0804">Transcription</keyword>
<keyword evidence="3" id="KW-0238">DNA-binding</keyword>
<evidence type="ECO:0000313" key="6">
    <source>
        <dbReference type="EMBL" id="GFO86645.1"/>
    </source>
</evidence>
<evidence type="ECO:0000256" key="1">
    <source>
        <dbReference type="ARBA" id="ARBA00022491"/>
    </source>
</evidence>
<dbReference type="InterPro" id="IPR047057">
    <property type="entry name" value="MerR_fam"/>
</dbReference>